<evidence type="ECO:0000313" key="2">
    <source>
        <dbReference type="Proteomes" id="UP000807769"/>
    </source>
</evidence>
<dbReference type="InterPro" id="IPR011993">
    <property type="entry name" value="PH-like_dom_sf"/>
</dbReference>
<dbReference type="EMBL" id="JABBWG010000017">
    <property type="protein sequence ID" value="KAG1816038.1"/>
    <property type="molecule type" value="Genomic_DNA"/>
</dbReference>
<accession>A0A9P7EAD7</accession>
<organism evidence="1 2">
    <name type="scientific">Suillus subaureus</name>
    <dbReference type="NCBI Taxonomy" id="48587"/>
    <lineage>
        <taxon>Eukaryota</taxon>
        <taxon>Fungi</taxon>
        <taxon>Dikarya</taxon>
        <taxon>Basidiomycota</taxon>
        <taxon>Agaricomycotina</taxon>
        <taxon>Agaricomycetes</taxon>
        <taxon>Agaricomycetidae</taxon>
        <taxon>Boletales</taxon>
        <taxon>Suillineae</taxon>
        <taxon>Suillaceae</taxon>
        <taxon>Suillus</taxon>
    </lineage>
</organism>
<dbReference type="Proteomes" id="UP000807769">
    <property type="component" value="Unassembled WGS sequence"/>
</dbReference>
<dbReference type="GeneID" id="64634226"/>
<proteinExistence type="predicted"/>
<gene>
    <name evidence="1" type="ORF">BJ212DRAFT_1481112</name>
</gene>
<dbReference type="RefSeq" id="XP_041192844.1">
    <property type="nucleotide sequence ID" value="XM_041340210.1"/>
</dbReference>
<dbReference type="Gene3D" id="2.30.29.30">
    <property type="entry name" value="Pleckstrin-homology domain (PH domain)/Phosphotyrosine-binding domain (PTB)"/>
    <property type="match status" value="1"/>
</dbReference>
<name>A0A9P7EAD7_9AGAM</name>
<reference evidence="1" key="1">
    <citation type="journal article" date="2020" name="New Phytol.">
        <title>Comparative genomics reveals dynamic genome evolution in host specialist ectomycorrhizal fungi.</title>
        <authorList>
            <person name="Lofgren L.A."/>
            <person name="Nguyen N.H."/>
            <person name="Vilgalys R."/>
            <person name="Ruytinx J."/>
            <person name="Liao H.L."/>
            <person name="Branco S."/>
            <person name="Kuo A."/>
            <person name="LaButti K."/>
            <person name="Lipzen A."/>
            <person name="Andreopoulos W."/>
            <person name="Pangilinan J."/>
            <person name="Riley R."/>
            <person name="Hundley H."/>
            <person name="Na H."/>
            <person name="Barry K."/>
            <person name="Grigoriev I.V."/>
            <person name="Stajich J.E."/>
            <person name="Kennedy P.G."/>
        </authorList>
    </citation>
    <scope>NUCLEOTIDE SEQUENCE</scope>
    <source>
        <strain evidence="1">MN1</strain>
    </source>
</reference>
<sequence length="160" mass="17737">MGSICSSPEKQDDQESDMALAACRNSTSVPPLHPNIHSIVQLTVAHACKVYFSGPLVKHVQCQPDGQHPKDDGWVDVWAQLSSTTLSIWDMKEIKEANKKGLEVPPTVISHMPDIDPIIFPRFPDLFPDPISNSFLDPLSCPPYAHSIQQDIWTLPPLGF</sequence>
<protein>
    <submittedName>
        <fullName evidence="1">Uncharacterized protein</fullName>
    </submittedName>
</protein>
<dbReference type="OrthoDB" id="5563754at2759"/>
<comment type="caution">
    <text evidence="1">The sequence shown here is derived from an EMBL/GenBank/DDBJ whole genome shotgun (WGS) entry which is preliminary data.</text>
</comment>
<keyword evidence="2" id="KW-1185">Reference proteome</keyword>
<dbReference type="AlphaFoldDB" id="A0A9P7EAD7"/>
<evidence type="ECO:0000313" key="1">
    <source>
        <dbReference type="EMBL" id="KAG1816038.1"/>
    </source>
</evidence>